<proteinExistence type="predicted"/>
<gene>
    <name evidence="1" type="ORF">OWV82_023622</name>
</gene>
<reference evidence="1 2" key="1">
    <citation type="journal article" date="2023" name="Science">
        <title>Complex scaffold remodeling in plant triterpene biosynthesis.</title>
        <authorList>
            <person name="De La Pena R."/>
            <person name="Hodgson H."/>
            <person name="Liu J.C."/>
            <person name="Stephenson M.J."/>
            <person name="Martin A.C."/>
            <person name="Owen C."/>
            <person name="Harkess A."/>
            <person name="Leebens-Mack J."/>
            <person name="Jimenez L.E."/>
            <person name="Osbourn A."/>
            <person name="Sattely E.S."/>
        </authorList>
    </citation>
    <scope>NUCLEOTIDE SEQUENCE [LARGE SCALE GENOMIC DNA]</scope>
    <source>
        <strain evidence="2">cv. JPN11</strain>
        <tissue evidence="1">Leaf</tissue>
    </source>
</reference>
<dbReference type="Proteomes" id="UP001164539">
    <property type="component" value="Chromosome 13"/>
</dbReference>
<protein>
    <submittedName>
        <fullName evidence="1">ABC transporter B family protein</fullName>
    </submittedName>
</protein>
<dbReference type="EMBL" id="CM051406">
    <property type="protein sequence ID" value="KAJ4703763.1"/>
    <property type="molecule type" value="Genomic_DNA"/>
</dbReference>
<accession>A0ACC1WZJ8</accession>
<comment type="caution">
    <text evidence="1">The sequence shown here is derived from an EMBL/GenBank/DDBJ whole genome shotgun (WGS) entry which is preliminary data.</text>
</comment>
<evidence type="ECO:0000313" key="2">
    <source>
        <dbReference type="Proteomes" id="UP001164539"/>
    </source>
</evidence>
<keyword evidence="2" id="KW-1185">Reference proteome</keyword>
<evidence type="ECO:0000313" key="1">
    <source>
        <dbReference type="EMBL" id="KAJ4703763.1"/>
    </source>
</evidence>
<name>A0ACC1WZJ8_MELAZ</name>
<sequence length="1255" mass="135685">MKGNEEASDGKKANEVIQKVPFYMLFSFADRLDLIYMTLGTLGGIVSGLAQPLMTLIFGHLVDSFGSASPSKIVDEVAKASLMFVYLAIGSGIASFLQVSCWMITGERQAARIRGLYLKTILRQDVAFFDTETTTGEVISRMSGDTVLVQEAMGEKVGKFIQNVSTFVGGFIIAFSRGWLLALVMVACLPAIVISGAIMSMILAKMTSRGQIAYAEAGNVVEQTVGAIRTVASFTGEKRAIKKYDDKLQNAYNATAQQGLASGAGIGSLMLIIFCTYGLAIWYGSKLIIERGYNGGIVINVMMAVMTGGISLGQTSPCVNAFAAGQAAAYKMFETIKRIPKIDSFDETGITLEKIEGVIELKDVYFRYPARSDVQIFAGFSLKVPSGTTAALVGQSGSGKSTVIALVERFYDPEAGEVLIDGVDIKKMKLRWIREQIGLVSQEPILFTTTMRQNVAYGKENATDEEIRTAIQRANAAKFIDKLPLGLDTMVGEHGTQLSGGQKQRLAIARAILKNPRILLLDEATSALDAESERIVQDALENIMANRTTVVVAHRLTTIRDANCIAVVNRGKIVEKGTHDELIKDPEGAYSQLIRLQQGAKKAEVADNSKTFDTIDRSGSHGSSIGRSVSQGSSGRRVSFSFSSGVPVPINIIEEEGDKRTEKTTMDIEKSKKVPITRLAYLNKPEIPILLFGSLAAAIHGVVFPIFGLLLSSSIDMFYKPPNELRKDSKFWAVFYVCLGSVTLIVIPIQNYLFGIAGGKLILRIRSLTFEKIVHQEISWFDDLANSSGAVGARLSTDPSTIRSIVGDALALIVQNISTIIAGLVIAFTANWILAFIILAISPLMVLQGILQAKFMKGFSADAQRMYEDASQVANDAVGSIRTVASYCAETRVIDLYQKKCEGPMKQGMNLGLVSGGGFGLSFFVLYCINAFCFYMGSVLVNNGKATFGEVFKVFFAFTISAVGLSHSAAAVPDVSKAKNAAASIFEILDSKPKIDSSSDEGMTLSSVEGNIELEHVSFRYPTRPDIEIFRDLSLKIPSGKTVALVGESGSGKSTVIGLIERFYNPESGHVYLDSVELHKFKLGWLRQQMGLVGQEPILFNETIRTNIAYGKQGDVTEEEIITAAKAANAHNFIAGLPQGYDTNVGERGTQLSGGQKQRIAIARAILKNPKILLLDEATSALDAESERVVQDALDSVMVNRTTVVVAHRLATIKNADVIAVVKNGVIAEKGKHDTLMKITDGAYASLVALHMRSS</sequence>
<organism evidence="1 2">
    <name type="scientific">Melia azedarach</name>
    <name type="common">Chinaberry tree</name>
    <dbReference type="NCBI Taxonomy" id="155640"/>
    <lineage>
        <taxon>Eukaryota</taxon>
        <taxon>Viridiplantae</taxon>
        <taxon>Streptophyta</taxon>
        <taxon>Embryophyta</taxon>
        <taxon>Tracheophyta</taxon>
        <taxon>Spermatophyta</taxon>
        <taxon>Magnoliopsida</taxon>
        <taxon>eudicotyledons</taxon>
        <taxon>Gunneridae</taxon>
        <taxon>Pentapetalae</taxon>
        <taxon>rosids</taxon>
        <taxon>malvids</taxon>
        <taxon>Sapindales</taxon>
        <taxon>Meliaceae</taxon>
        <taxon>Melia</taxon>
    </lineage>
</organism>